<evidence type="ECO:0000256" key="3">
    <source>
        <dbReference type="ARBA" id="ARBA00022679"/>
    </source>
</evidence>
<dbReference type="SUPFAM" id="SSF56112">
    <property type="entry name" value="Protein kinase-like (PK-like)"/>
    <property type="match status" value="1"/>
</dbReference>
<dbReference type="Gene3D" id="3.30.200.20">
    <property type="entry name" value="Phosphorylase Kinase, domain 1"/>
    <property type="match status" value="1"/>
</dbReference>
<evidence type="ECO:0000259" key="15">
    <source>
        <dbReference type="PROSITE" id="PS50011"/>
    </source>
</evidence>
<dbReference type="InterPro" id="IPR008266">
    <property type="entry name" value="Tyr_kinase_AS"/>
</dbReference>
<evidence type="ECO:0000259" key="16">
    <source>
        <dbReference type="PROSITE" id="PS50853"/>
    </source>
</evidence>
<evidence type="ECO:0000256" key="14">
    <source>
        <dbReference type="SAM" id="Phobius"/>
    </source>
</evidence>
<keyword evidence="12" id="KW-0067">ATP-binding</keyword>
<dbReference type="EC" id="2.7.10.1" evidence="2"/>
<dbReference type="PROSITE" id="PS00107">
    <property type="entry name" value="PROTEIN_KINASE_ATP"/>
    <property type="match status" value="1"/>
</dbReference>
<evidence type="ECO:0000256" key="6">
    <source>
        <dbReference type="ARBA" id="ARBA00022777"/>
    </source>
</evidence>
<feature type="transmembrane region" description="Helical" evidence="14">
    <location>
        <begin position="250"/>
        <end position="274"/>
    </location>
</feature>
<evidence type="ECO:0000256" key="2">
    <source>
        <dbReference type="ARBA" id="ARBA00011902"/>
    </source>
</evidence>
<comment type="subcellular location">
    <subcellularLocation>
        <location evidence="1">Membrane</location>
        <topology evidence="1">Single-pass membrane protein</topology>
    </subcellularLocation>
</comment>
<evidence type="ECO:0000256" key="4">
    <source>
        <dbReference type="ARBA" id="ARBA00022692"/>
    </source>
</evidence>
<dbReference type="Pfam" id="PF00041">
    <property type="entry name" value="fn3"/>
    <property type="match status" value="1"/>
</dbReference>
<dbReference type="InterPro" id="IPR003961">
    <property type="entry name" value="FN3_dom"/>
</dbReference>
<keyword evidence="10" id="KW-0325">Glycoprotein</keyword>
<evidence type="ECO:0000256" key="12">
    <source>
        <dbReference type="PROSITE-ProRule" id="PRU10141"/>
    </source>
</evidence>
<evidence type="ECO:0000256" key="10">
    <source>
        <dbReference type="ARBA" id="ARBA00023180"/>
    </source>
</evidence>
<dbReference type="Gene3D" id="1.10.510.10">
    <property type="entry name" value="Transferase(Phosphotransferase) domain 1"/>
    <property type="match status" value="1"/>
</dbReference>
<keyword evidence="6" id="KW-0418">Kinase</keyword>
<keyword evidence="9" id="KW-0675">Receptor</keyword>
<keyword evidence="5" id="KW-0677">Repeat</keyword>
<dbReference type="InterPro" id="IPR001245">
    <property type="entry name" value="Ser-Thr/Tyr_kinase_cat_dom"/>
</dbReference>
<evidence type="ECO:0000256" key="5">
    <source>
        <dbReference type="ARBA" id="ARBA00022737"/>
    </source>
</evidence>
<dbReference type="InterPro" id="IPR020635">
    <property type="entry name" value="Tyr_kinase_cat_dom"/>
</dbReference>
<keyword evidence="7 14" id="KW-1133">Transmembrane helix</keyword>
<dbReference type="CDD" id="cd00063">
    <property type="entry name" value="FN3"/>
    <property type="match status" value="2"/>
</dbReference>
<evidence type="ECO:0000256" key="8">
    <source>
        <dbReference type="ARBA" id="ARBA00023136"/>
    </source>
</evidence>
<feature type="binding site" evidence="12">
    <location>
        <position position="343"/>
    </location>
    <ligand>
        <name>ATP</name>
        <dbReference type="ChEBI" id="CHEBI:30616"/>
    </ligand>
</feature>
<comment type="caution">
    <text evidence="17">The sequence shown here is derived from an EMBL/GenBank/DDBJ whole genome shotgun (WGS) entry which is preliminary data.</text>
</comment>
<dbReference type="PANTHER" id="PTHR24416">
    <property type="entry name" value="TYROSINE-PROTEIN KINASE RECEPTOR"/>
    <property type="match status" value="1"/>
</dbReference>
<feature type="region of interest" description="Disordered" evidence="13">
    <location>
        <begin position="444"/>
        <end position="487"/>
    </location>
</feature>
<keyword evidence="12" id="KW-0547">Nucleotide-binding</keyword>
<feature type="domain" description="Protein kinase" evidence="15">
    <location>
        <begin position="305"/>
        <end position="689"/>
    </location>
</feature>
<dbReference type="CDD" id="cd00192">
    <property type="entry name" value="PTKc"/>
    <property type="match status" value="1"/>
</dbReference>
<evidence type="ECO:0000256" key="11">
    <source>
        <dbReference type="ARBA" id="ARBA00051243"/>
    </source>
</evidence>
<evidence type="ECO:0000256" key="13">
    <source>
        <dbReference type="SAM" id="MobiDB-lite"/>
    </source>
</evidence>
<keyword evidence="4 14" id="KW-0812">Transmembrane</keyword>
<sequence>TSFELEFQHSKKYEVTVFSWNNLGRSKASTAWEPRTAQYVPQSVMHLDFKRGCGFINLTWNPPSRDVEGGMVTGYLAQIKAASSEGPWTTKNVSQSTQSCLFTHLNPNSEYHVRVMAQDKMGYSWPSEVSKVSTIQAGVPNTPVFDVISSENENDCAVFVLWLREPSSSDCPVLFHTIRYRRQGVNEWTRLNITEGNTNREKIKTDCSTEYEFQVLAWNDVGPSPINTKTYTTKGNAIKKLPSPYIRISLVYILIYIFAGLLTIVGAVLLAVCINQDRKKGNQSTKRTAKDIQGLDGCEIPPIRTEFLELLGEGAFGKVHKAILKDGMTYFEDEQDWPSRPRKQKIIAVKELFENAKEEERREFMDEIELMKKVGKHQNVLSFFGCWTTTKPILLMIEYIAHGDLLHWLRHKRSQISSSMLKVTPGAAKDAELYAGTPAWNTTVIGDQDTERVEDRPNNSEASGGPSSTPDGKKEQGEQGDFDDDNQCKIPMTVFWSSIQEENAAPKTDDKECDKDCETFHPTDAMSFAWQIARGMSYLSEKGLVHRDLAVRNILVGHGKKLKIGDFGLMREMYHELYEVKKQRKLPIKWMAPEAIYEQIFTSKSDVWSYGIVMWEIATLGGSPYPLLNNAEVMSLLRTGRRLEKPDLCSDNFYAFMIECWKQNPDERPSFQGLVERLERTMTEQVEYLDLKQLDETKAYYQEQESKTGEIGGDSGLSMQRAVSSISMAV</sequence>
<accession>A0ABN8PD90</accession>
<dbReference type="InterPro" id="IPR000719">
    <property type="entry name" value="Prot_kinase_dom"/>
</dbReference>
<evidence type="ECO:0000313" key="18">
    <source>
        <dbReference type="Proteomes" id="UP001159427"/>
    </source>
</evidence>
<dbReference type="PANTHER" id="PTHR24416:SF583">
    <property type="entry name" value="RECEPTOR PROTEIN-TYROSINE KINASE"/>
    <property type="match status" value="1"/>
</dbReference>
<gene>
    <name evidence="17" type="ORF">PEVE_00042134</name>
</gene>
<feature type="domain" description="Fibronectin type-III" evidence="16">
    <location>
        <begin position="40"/>
        <end position="137"/>
    </location>
</feature>
<dbReference type="SMART" id="SM00060">
    <property type="entry name" value="FN3"/>
    <property type="match status" value="2"/>
</dbReference>
<reference evidence="17 18" key="1">
    <citation type="submission" date="2022-05" db="EMBL/GenBank/DDBJ databases">
        <authorList>
            <consortium name="Genoscope - CEA"/>
            <person name="William W."/>
        </authorList>
    </citation>
    <scope>NUCLEOTIDE SEQUENCE [LARGE SCALE GENOMIC DNA]</scope>
</reference>
<organism evidence="17 18">
    <name type="scientific">Porites evermanni</name>
    <dbReference type="NCBI Taxonomy" id="104178"/>
    <lineage>
        <taxon>Eukaryota</taxon>
        <taxon>Metazoa</taxon>
        <taxon>Cnidaria</taxon>
        <taxon>Anthozoa</taxon>
        <taxon>Hexacorallia</taxon>
        <taxon>Scleractinia</taxon>
        <taxon>Fungiina</taxon>
        <taxon>Poritidae</taxon>
        <taxon>Porites</taxon>
    </lineage>
</organism>
<dbReference type="SMART" id="SM00219">
    <property type="entry name" value="TyrKc"/>
    <property type="match status" value="1"/>
</dbReference>
<dbReference type="PROSITE" id="PS50011">
    <property type="entry name" value="PROTEIN_KINASE_DOM"/>
    <property type="match status" value="1"/>
</dbReference>
<keyword evidence="18" id="KW-1185">Reference proteome</keyword>
<dbReference type="SUPFAM" id="SSF49265">
    <property type="entry name" value="Fibronectin type III"/>
    <property type="match status" value="1"/>
</dbReference>
<dbReference type="PROSITE" id="PS50853">
    <property type="entry name" value="FN3"/>
    <property type="match status" value="2"/>
</dbReference>
<name>A0ABN8PD90_9CNID</name>
<evidence type="ECO:0000256" key="1">
    <source>
        <dbReference type="ARBA" id="ARBA00004167"/>
    </source>
</evidence>
<evidence type="ECO:0000256" key="9">
    <source>
        <dbReference type="ARBA" id="ARBA00023170"/>
    </source>
</evidence>
<feature type="domain" description="Fibronectin type-III" evidence="16">
    <location>
        <begin position="143"/>
        <end position="236"/>
    </location>
</feature>
<dbReference type="PROSITE" id="PS00109">
    <property type="entry name" value="PROTEIN_KINASE_TYR"/>
    <property type="match status" value="1"/>
</dbReference>
<keyword evidence="3" id="KW-0808">Transferase</keyword>
<dbReference type="Pfam" id="PF07714">
    <property type="entry name" value="PK_Tyr_Ser-Thr"/>
    <property type="match status" value="1"/>
</dbReference>
<dbReference type="Proteomes" id="UP001159427">
    <property type="component" value="Unassembled WGS sequence"/>
</dbReference>
<feature type="compositionally biased region" description="Polar residues" evidence="13">
    <location>
        <begin position="459"/>
        <end position="470"/>
    </location>
</feature>
<dbReference type="InterPro" id="IPR017441">
    <property type="entry name" value="Protein_kinase_ATP_BS"/>
</dbReference>
<comment type="catalytic activity">
    <reaction evidence="11">
        <text>L-tyrosyl-[protein] + ATP = O-phospho-L-tyrosyl-[protein] + ADP + H(+)</text>
        <dbReference type="Rhea" id="RHEA:10596"/>
        <dbReference type="Rhea" id="RHEA-COMP:10136"/>
        <dbReference type="Rhea" id="RHEA-COMP:20101"/>
        <dbReference type="ChEBI" id="CHEBI:15378"/>
        <dbReference type="ChEBI" id="CHEBI:30616"/>
        <dbReference type="ChEBI" id="CHEBI:46858"/>
        <dbReference type="ChEBI" id="CHEBI:61978"/>
        <dbReference type="ChEBI" id="CHEBI:456216"/>
        <dbReference type="EC" id="2.7.10.1"/>
    </reaction>
</comment>
<dbReference type="InterPro" id="IPR050122">
    <property type="entry name" value="RTK"/>
</dbReference>
<dbReference type="Gene3D" id="2.60.40.10">
    <property type="entry name" value="Immunoglobulins"/>
    <property type="match status" value="2"/>
</dbReference>
<feature type="non-terminal residue" evidence="17">
    <location>
        <position position="1"/>
    </location>
</feature>
<proteinExistence type="predicted"/>
<evidence type="ECO:0000313" key="17">
    <source>
        <dbReference type="EMBL" id="CAH3141406.1"/>
    </source>
</evidence>
<protein>
    <recommendedName>
        <fullName evidence="2">receptor protein-tyrosine kinase</fullName>
        <ecNumber evidence="2">2.7.10.1</ecNumber>
    </recommendedName>
</protein>
<dbReference type="InterPro" id="IPR013783">
    <property type="entry name" value="Ig-like_fold"/>
</dbReference>
<evidence type="ECO:0000256" key="7">
    <source>
        <dbReference type="ARBA" id="ARBA00022989"/>
    </source>
</evidence>
<keyword evidence="8 14" id="KW-0472">Membrane</keyword>
<feature type="compositionally biased region" description="Basic and acidic residues" evidence="13">
    <location>
        <begin position="449"/>
        <end position="458"/>
    </location>
</feature>
<dbReference type="EMBL" id="CALNXI010000818">
    <property type="protein sequence ID" value="CAH3141406.1"/>
    <property type="molecule type" value="Genomic_DNA"/>
</dbReference>
<dbReference type="InterPro" id="IPR011009">
    <property type="entry name" value="Kinase-like_dom_sf"/>
</dbReference>
<dbReference type="InterPro" id="IPR036116">
    <property type="entry name" value="FN3_sf"/>
</dbReference>